<dbReference type="Proteomes" id="UP000694521">
    <property type="component" value="Unplaced"/>
</dbReference>
<evidence type="ECO:0000313" key="7">
    <source>
        <dbReference type="Proteomes" id="UP000694521"/>
    </source>
</evidence>
<evidence type="ECO:0000256" key="5">
    <source>
        <dbReference type="SAM" id="SignalP"/>
    </source>
</evidence>
<reference evidence="6" key="2">
    <citation type="submission" date="2025-09" db="UniProtKB">
        <authorList>
            <consortium name="Ensembl"/>
        </authorList>
    </citation>
    <scope>IDENTIFICATION</scope>
</reference>
<dbReference type="PANTHER" id="PTHR14215:SF2">
    <property type="entry name" value="MITOCHONDRIAL FISSION REGULATOR 2"/>
    <property type="match status" value="1"/>
</dbReference>
<evidence type="ECO:0000313" key="6">
    <source>
        <dbReference type="Ensembl" id="ENSACDP00005009519.1"/>
    </source>
</evidence>
<comment type="subcellular location">
    <subcellularLocation>
        <location evidence="1 4">Mitochondrion</location>
    </subcellularLocation>
</comment>
<comment type="function">
    <text evidence="4">Plays a role in mitochondrial aerobic respiration. Regulates mitochondrial organization and fission.</text>
</comment>
<keyword evidence="5" id="KW-0732">Signal</keyword>
<dbReference type="GO" id="GO:0009060">
    <property type="term" value="P:aerobic respiration"/>
    <property type="evidence" value="ECO:0007669"/>
    <property type="project" value="UniProtKB-UniRule"/>
</dbReference>
<sequence length="84" mass="9605">MSLLLHLLRRLLAHLGWPPGQVRGAAGRWGGIISVWQKKEYGSTRSVVRRLGTILSLEPYPRPYFQVSDLLLYVSLNYLNFLVP</sequence>
<evidence type="ECO:0000256" key="3">
    <source>
        <dbReference type="ARBA" id="ARBA00023128"/>
    </source>
</evidence>
<dbReference type="InterPro" id="IPR007972">
    <property type="entry name" value="Mtfr1"/>
</dbReference>
<organism evidence="6 7">
    <name type="scientific">Anser cygnoides</name>
    <name type="common">Swan goose</name>
    <dbReference type="NCBI Taxonomy" id="8845"/>
    <lineage>
        <taxon>Eukaryota</taxon>
        <taxon>Metazoa</taxon>
        <taxon>Chordata</taxon>
        <taxon>Craniata</taxon>
        <taxon>Vertebrata</taxon>
        <taxon>Euteleostomi</taxon>
        <taxon>Archelosauria</taxon>
        <taxon>Archosauria</taxon>
        <taxon>Dinosauria</taxon>
        <taxon>Saurischia</taxon>
        <taxon>Theropoda</taxon>
        <taxon>Coelurosauria</taxon>
        <taxon>Aves</taxon>
        <taxon>Neognathae</taxon>
        <taxon>Galloanserae</taxon>
        <taxon>Anseriformes</taxon>
        <taxon>Anatidae</taxon>
        <taxon>Anserinae</taxon>
        <taxon>Anser</taxon>
    </lineage>
</organism>
<evidence type="ECO:0000256" key="4">
    <source>
        <dbReference type="RuleBase" id="RU369053"/>
    </source>
</evidence>
<name>A0A8B9IHU6_ANSCY</name>
<reference evidence="6" key="1">
    <citation type="submission" date="2025-08" db="UniProtKB">
        <authorList>
            <consortium name="Ensembl"/>
        </authorList>
    </citation>
    <scope>IDENTIFICATION</scope>
</reference>
<comment type="similarity">
    <text evidence="2 4">Belongs to the MTFR1 family.</text>
</comment>
<dbReference type="AlphaFoldDB" id="A0A8B9IHU6"/>
<evidence type="ECO:0000256" key="1">
    <source>
        <dbReference type="ARBA" id="ARBA00004173"/>
    </source>
</evidence>
<evidence type="ECO:0000256" key="2">
    <source>
        <dbReference type="ARBA" id="ARBA00005807"/>
    </source>
</evidence>
<keyword evidence="7" id="KW-1185">Reference proteome</keyword>
<feature type="chain" id="PRO_5034108959" description="Mitochondrial fission regulator" evidence="5">
    <location>
        <begin position="25"/>
        <end position="84"/>
    </location>
</feature>
<feature type="signal peptide" evidence="5">
    <location>
        <begin position="1"/>
        <end position="24"/>
    </location>
</feature>
<keyword evidence="3 4" id="KW-0496">Mitochondrion</keyword>
<dbReference type="Pfam" id="PF05308">
    <property type="entry name" value="Mito_fiss_reg"/>
    <property type="match status" value="1"/>
</dbReference>
<dbReference type="GO" id="GO:0000266">
    <property type="term" value="P:mitochondrial fission"/>
    <property type="evidence" value="ECO:0007669"/>
    <property type="project" value="UniProtKB-UniRule"/>
</dbReference>
<protein>
    <recommendedName>
        <fullName evidence="4">Mitochondrial fission regulator</fullName>
    </recommendedName>
</protein>
<dbReference type="PANTHER" id="PTHR14215">
    <property type="entry name" value="PROTEIN OF UNKNOWN FUNCTION DUF729"/>
    <property type="match status" value="1"/>
</dbReference>
<accession>A0A8B9IHU6</accession>
<dbReference type="GO" id="GO:0005739">
    <property type="term" value="C:mitochondrion"/>
    <property type="evidence" value="ECO:0007669"/>
    <property type="project" value="UniProtKB-SubCell"/>
</dbReference>
<proteinExistence type="inferred from homology"/>
<dbReference type="Ensembl" id="ENSACDT00005011434.1">
    <property type="protein sequence ID" value="ENSACDP00005009519.1"/>
    <property type="gene ID" value="ENSACDG00005006957.1"/>
</dbReference>